<dbReference type="SUPFAM" id="SSF103473">
    <property type="entry name" value="MFS general substrate transporter"/>
    <property type="match status" value="1"/>
</dbReference>
<name>A0A1L5BTA8_SPHIB</name>
<keyword evidence="5 7" id="KW-1133">Transmembrane helix</keyword>
<gene>
    <name evidence="9" type="ORF">SIDU_17215</name>
</gene>
<keyword evidence="6 7" id="KW-0472">Membrane</keyword>
<evidence type="ECO:0000256" key="6">
    <source>
        <dbReference type="ARBA" id="ARBA00023136"/>
    </source>
</evidence>
<dbReference type="AlphaFoldDB" id="A0A1L5BTA8"/>
<evidence type="ECO:0000256" key="2">
    <source>
        <dbReference type="ARBA" id="ARBA00010992"/>
    </source>
</evidence>
<feature type="transmembrane region" description="Helical" evidence="7">
    <location>
        <begin position="60"/>
        <end position="82"/>
    </location>
</feature>
<dbReference type="InterPro" id="IPR036259">
    <property type="entry name" value="MFS_trans_sf"/>
</dbReference>
<dbReference type="PROSITE" id="PS50850">
    <property type="entry name" value="MFS"/>
    <property type="match status" value="1"/>
</dbReference>
<evidence type="ECO:0000256" key="7">
    <source>
        <dbReference type="SAM" id="Phobius"/>
    </source>
</evidence>
<dbReference type="Gene3D" id="1.20.1250.20">
    <property type="entry name" value="MFS general substrate transporter like domains"/>
    <property type="match status" value="1"/>
</dbReference>
<organism evidence="9 10">
    <name type="scientific">Sphingobium indicum (strain DSM 16412 / CCM 7286 / MTCC 6364 / B90A)</name>
    <dbReference type="NCBI Taxonomy" id="861109"/>
    <lineage>
        <taxon>Bacteria</taxon>
        <taxon>Pseudomonadati</taxon>
        <taxon>Pseudomonadota</taxon>
        <taxon>Alphaproteobacteria</taxon>
        <taxon>Sphingomonadales</taxon>
        <taxon>Sphingomonadaceae</taxon>
        <taxon>Sphingobium</taxon>
    </lineage>
</organism>
<dbReference type="InterPro" id="IPR005829">
    <property type="entry name" value="Sugar_transporter_CS"/>
</dbReference>
<feature type="transmembrane region" description="Helical" evidence="7">
    <location>
        <begin position="347"/>
        <end position="369"/>
    </location>
</feature>
<reference evidence="9 10" key="1">
    <citation type="journal article" date="2012" name="J. Bacteriol.">
        <title>Genome sequence of Sphingobium indicum B90A, a hexachlorocyclohexane-degrading bacterium.</title>
        <authorList>
            <person name="Anand S."/>
            <person name="Sangwan N."/>
            <person name="Lata P."/>
            <person name="Kaur J."/>
            <person name="Dua A."/>
            <person name="Singh A.K."/>
            <person name="Verma M."/>
            <person name="Kaur J."/>
            <person name="Khurana J.P."/>
            <person name="Khurana P."/>
            <person name="Mathur S."/>
            <person name="Lal R."/>
        </authorList>
    </citation>
    <scope>NUCLEOTIDE SEQUENCE [LARGE SCALE GENOMIC DNA]</scope>
    <source>
        <strain evidence="10">DSM 16412 / CCM 7286 / MTCC 6364 / B90A</strain>
    </source>
</reference>
<dbReference type="EMBL" id="CP013070">
    <property type="protein sequence ID" value="APL96113.1"/>
    <property type="molecule type" value="Genomic_DNA"/>
</dbReference>
<keyword evidence="3" id="KW-0813">Transport</keyword>
<comment type="similarity">
    <text evidence="2">Belongs to the major facilitator superfamily. Sugar transporter (TC 2.A.1.1) family.</text>
</comment>
<dbReference type="InterPro" id="IPR011701">
    <property type="entry name" value="MFS"/>
</dbReference>
<dbReference type="PANTHER" id="PTHR23511:SF34">
    <property type="entry name" value="SYNAPTIC VESICLE GLYCOPROTEIN 2"/>
    <property type="match status" value="1"/>
</dbReference>
<evidence type="ECO:0000259" key="8">
    <source>
        <dbReference type="PROSITE" id="PS50850"/>
    </source>
</evidence>
<proteinExistence type="inferred from homology"/>
<feature type="transmembrane region" description="Helical" evidence="7">
    <location>
        <begin position="290"/>
        <end position="311"/>
    </location>
</feature>
<evidence type="ECO:0000313" key="10">
    <source>
        <dbReference type="Proteomes" id="UP000004550"/>
    </source>
</evidence>
<feature type="transmembrane region" description="Helical" evidence="7">
    <location>
        <begin position="12"/>
        <end position="33"/>
    </location>
</feature>
<feature type="transmembrane region" description="Helical" evidence="7">
    <location>
        <begin position="259"/>
        <end position="278"/>
    </location>
</feature>
<feature type="transmembrane region" description="Helical" evidence="7">
    <location>
        <begin position="179"/>
        <end position="198"/>
    </location>
</feature>
<evidence type="ECO:0000256" key="3">
    <source>
        <dbReference type="ARBA" id="ARBA00022448"/>
    </source>
</evidence>
<evidence type="ECO:0000256" key="4">
    <source>
        <dbReference type="ARBA" id="ARBA00022692"/>
    </source>
</evidence>
<evidence type="ECO:0000256" key="1">
    <source>
        <dbReference type="ARBA" id="ARBA00004141"/>
    </source>
</evidence>
<dbReference type="Pfam" id="PF07690">
    <property type="entry name" value="MFS_1"/>
    <property type="match status" value="1"/>
</dbReference>
<feature type="transmembrane region" description="Helical" evidence="7">
    <location>
        <begin position="115"/>
        <end position="135"/>
    </location>
</feature>
<dbReference type="PANTHER" id="PTHR23511">
    <property type="entry name" value="SYNAPTIC VESICLE GLYCOPROTEIN 2"/>
    <property type="match status" value="1"/>
</dbReference>
<dbReference type="PROSITE" id="PS00216">
    <property type="entry name" value="SUGAR_TRANSPORT_1"/>
    <property type="match status" value="1"/>
</dbReference>
<feature type="transmembrane region" description="Helical" evidence="7">
    <location>
        <begin position="147"/>
        <end position="173"/>
    </location>
</feature>
<feature type="transmembrane region" description="Helical" evidence="7">
    <location>
        <begin position="89"/>
        <end position="109"/>
    </location>
</feature>
<accession>A0A1L5BTA8</accession>
<feature type="transmembrane region" description="Helical" evidence="7">
    <location>
        <begin position="323"/>
        <end position="341"/>
    </location>
</feature>
<sequence>MANSSVKVRPLLADAPLSAFQIAVVALCVLINICDGLDTTATAYAAPAILKDWRLAPQTMGLILSAGAAGLMLGAILIAPLADRFGRRPIVLAAATTSAVAMIAISASTNWETLLLFRFLAGLAIGALVPSLSVIVVEFSNETRGNFFLACVHIGFAIGAMIGAAIGAALLGAHGWRSIYLVAGLITGAVAVAAFVLLPESLHFLLNRQPANALARANAILRRLKQPELAALPPVPERPSRSPLAIGAILSGPLRSATLFLWLASFMRYFVSYFLTSWKPQVLVLAGFKGQAAVAVGMATSFAAILGVLAIGTLAARLGARRATAGALLLCAVGLMGFAWVSSPVTLILFAMLSMFSIEAAFTGMLITSNRLYPDHARSTGVGLAVGMGRFGAIAGPYAGGVLIGLGLDKSAYYPLYAVAALIGAGAILLARARGQETADDRVARQLSGAR</sequence>
<feature type="transmembrane region" description="Helical" evidence="7">
    <location>
        <begin position="381"/>
        <end position="406"/>
    </location>
</feature>
<keyword evidence="4 7" id="KW-0812">Transmembrane</keyword>
<dbReference type="GO" id="GO:0016020">
    <property type="term" value="C:membrane"/>
    <property type="evidence" value="ECO:0007669"/>
    <property type="project" value="UniProtKB-SubCell"/>
</dbReference>
<evidence type="ECO:0000256" key="5">
    <source>
        <dbReference type="ARBA" id="ARBA00022989"/>
    </source>
</evidence>
<dbReference type="KEGG" id="sinb:SIDU_17215"/>
<protein>
    <submittedName>
        <fullName evidence="9">MFS transporter</fullName>
    </submittedName>
</protein>
<evidence type="ECO:0000313" key="9">
    <source>
        <dbReference type="EMBL" id="APL96113.1"/>
    </source>
</evidence>
<dbReference type="GO" id="GO:0022857">
    <property type="term" value="F:transmembrane transporter activity"/>
    <property type="evidence" value="ECO:0007669"/>
    <property type="project" value="InterPro"/>
</dbReference>
<feature type="transmembrane region" description="Helical" evidence="7">
    <location>
        <begin position="412"/>
        <end position="431"/>
    </location>
</feature>
<feature type="domain" description="Major facilitator superfamily (MFS) profile" evidence="8">
    <location>
        <begin position="24"/>
        <end position="436"/>
    </location>
</feature>
<comment type="subcellular location">
    <subcellularLocation>
        <location evidence="1">Membrane</location>
        <topology evidence="1">Multi-pass membrane protein</topology>
    </subcellularLocation>
</comment>
<dbReference type="InterPro" id="IPR020846">
    <property type="entry name" value="MFS_dom"/>
</dbReference>
<dbReference type="RefSeq" id="WP_007686838.1">
    <property type="nucleotide sequence ID" value="NZ_CP013070.1"/>
</dbReference>
<dbReference type="Proteomes" id="UP000004550">
    <property type="component" value="Chromosome"/>
</dbReference>